<feature type="transmembrane region" description="Helical" evidence="1">
    <location>
        <begin position="383"/>
        <end position="403"/>
    </location>
</feature>
<dbReference type="KEGG" id="ddo:I597_1909"/>
<feature type="transmembrane region" description="Helical" evidence="1">
    <location>
        <begin position="56"/>
        <end position="78"/>
    </location>
</feature>
<evidence type="ECO:0000313" key="2">
    <source>
        <dbReference type="EMBL" id="KGO05929.1"/>
    </source>
</evidence>
<dbReference type="GO" id="GO:0015128">
    <property type="term" value="F:gluconate transmembrane transporter activity"/>
    <property type="evidence" value="ECO:0007669"/>
    <property type="project" value="InterPro"/>
</dbReference>
<dbReference type="PIRSF" id="PIRSF002746">
    <property type="entry name" value="Gluconate_transporter"/>
    <property type="match status" value="1"/>
</dbReference>
<keyword evidence="1" id="KW-0472">Membrane</keyword>
<organism evidence="2 3">
    <name type="scientific">Dokdonia donghaensis DSW-1</name>
    <dbReference type="NCBI Taxonomy" id="1300343"/>
    <lineage>
        <taxon>Bacteria</taxon>
        <taxon>Pseudomonadati</taxon>
        <taxon>Bacteroidota</taxon>
        <taxon>Flavobacteriia</taxon>
        <taxon>Flavobacteriales</taxon>
        <taxon>Flavobacteriaceae</taxon>
        <taxon>Dokdonia</taxon>
    </lineage>
</organism>
<dbReference type="AlphaFoldDB" id="A0A0A2GRM4"/>
<dbReference type="NCBIfam" id="TIGR00791">
    <property type="entry name" value="gntP"/>
    <property type="match status" value="1"/>
</dbReference>
<keyword evidence="1" id="KW-1133">Transmembrane helix</keyword>
<evidence type="ECO:0000313" key="3">
    <source>
        <dbReference type="Proteomes" id="UP000030140"/>
    </source>
</evidence>
<dbReference type="PANTHER" id="PTHR30354">
    <property type="entry name" value="GNT FAMILY GLUCONATE TRANSPORTER"/>
    <property type="match status" value="1"/>
</dbReference>
<dbReference type="Proteomes" id="UP000030140">
    <property type="component" value="Unassembled WGS sequence"/>
</dbReference>
<feature type="transmembrane region" description="Helical" evidence="1">
    <location>
        <begin position="102"/>
        <end position="127"/>
    </location>
</feature>
<gene>
    <name evidence="2" type="ORF">NV36_03105</name>
</gene>
<dbReference type="Pfam" id="PF02447">
    <property type="entry name" value="GntP_permease"/>
    <property type="match status" value="1"/>
</dbReference>
<dbReference type="GO" id="GO:0005886">
    <property type="term" value="C:plasma membrane"/>
    <property type="evidence" value="ECO:0007669"/>
    <property type="project" value="TreeGrafter"/>
</dbReference>
<feature type="transmembrane region" description="Helical" evidence="1">
    <location>
        <begin position="5"/>
        <end position="21"/>
    </location>
</feature>
<proteinExistence type="predicted"/>
<comment type="caution">
    <text evidence="2">The sequence shown here is derived from an EMBL/GenBank/DDBJ whole genome shotgun (WGS) entry which is preliminary data.</text>
</comment>
<dbReference type="PATRIC" id="fig|1300343.5.peg.1918"/>
<feature type="transmembrane region" description="Helical" evidence="1">
    <location>
        <begin position="27"/>
        <end position="44"/>
    </location>
</feature>
<feature type="transmembrane region" description="Helical" evidence="1">
    <location>
        <begin position="304"/>
        <end position="324"/>
    </location>
</feature>
<name>A0A0A2GRM4_9FLAO</name>
<sequence>MDYQLLFAVIIGISILLFLILKLKMQAFLALLITCIAVGVIAGMQPSSILDSVKNGMGGTLGFVATVVGLGALFGAILERSGGAQRLAASLLNKFGIEKSPWAVMLTGFFVAIPVFFDVAFIILIPIIYALQKKTGKSLLLYAIPLLAGLAITHTFIPPTPGPIAVAEILGADLGYVIIFGFIAGIPSAIIAGPMLAKYLSKRMHIETPEEMVSEMKIPDNAPSAGTILLIIAIPIFLIVCNTVLNSPLFAEGELPAWLVYGADLLGHPFVALIIANLVAWYFLGIKKGFTKSELLDISTKSLYPAGVIILLTGAGGAFKQILIDTGAGKMIAESLSSDIFPPVIFGFIVAAIVRVLQGSATVAMITAAGITAPLLGLSETSAPQLAVLVIAIASGASIFSHVNDSGFWLVKQYLGLTEKETFKSWTVMTSLIAIVGLVVSTVLWFIV</sequence>
<feature type="transmembrane region" description="Helical" evidence="1">
    <location>
        <begin position="344"/>
        <end position="371"/>
    </location>
</feature>
<dbReference type="PANTHER" id="PTHR30354:SF25">
    <property type="entry name" value="INNER MEMBRANE PERMEASE YGBN"/>
    <property type="match status" value="1"/>
</dbReference>
<dbReference type="OrthoDB" id="9787129at2"/>
<dbReference type="EMBL" id="JSAQ01000001">
    <property type="protein sequence ID" value="KGO05929.1"/>
    <property type="molecule type" value="Genomic_DNA"/>
</dbReference>
<feature type="transmembrane region" description="Helical" evidence="1">
    <location>
        <begin position="222"/>
        <end position="245"/>
    </location>
</feature>
<feature type="transmembrane region" description="Helical" evidence="1">
    <location>
        <begin position="177"/>
        <end position="201"/>
    </location>
</feature>
<keyword evidence="1" id="KW-0812">Transmembrane</keyword>
<dbReference type="InterPro" id="IPR003474">
    <property type="entry name" value="Glcn_transporter"/>
</dbReference>
<accession>A0A0A2GRM4</accession>
<reference evidence="2 3" key="1">
    <citation type="submission" date="2014-10" db="EMBL/GenBank/DDBJ databases">
        <title>Draft genome sequence of the proteorhodopsin-containing marine bacterium Dokdonia donghaensis.</title>
        <authorList>
            <person name="Gomez-Consarnau L."/>
            <person name="Gonzalez J.M."/>
            <person name="Riedel T."/>
            <person name="Jaenicke S."/>
            <person name="Wagner-Doebler I."/>
            <person name="Fuhrman J.A."/>
        </authorList>
    </citation>
    <scope>NUCLEOTIDE SEQUENCE [LARGE SCALE GENOMIC DNA]</scope>
    <source>
        <strain evidence="2 3">DSW-1</strain>
    </source>
</reference>
<evidence type="ECO:0000256" key="1">
    <source>
        <dbReference type="SAM" id="Phobius"/>
    </source>
</evidence>
<feature type="transmembrane region" description="Helical" evidence="1">
    <location>
        <begin position="139"/>
        <end position="157"/>
    </location>
</feature>
<dbReference type="RefSeq" id="WP_035324950.1">
    <property type="nucleotide sequence ID" value="NZ_CP015125.1"/>
</dbReference>
<feature type="transmembrane region" description="Helical" evidence="1">
    <location>
        <begin position="423"/>
        <end position="447"/>
    </location>
</feature>
<keyword evidence="3" id="KW-1185">Reference proteome</keyword>
<feature type="transmembrane region" description="Helical" evidence="1">
    <location>
        <begin position="265"/>
        <end position="284"/>
    </location>
</feature>
<protein>
    <submittedName>
        <fullName evidence="2">Gluconate transporter</fullName>
    </submittedName>
</protein>